<dbReference type="SUPFAM" id="SSF56399">
    <property type="entry name" value="ADP-ribosylation"/>
    <property type="match status" value="1"/>
</dbReference>
<feature type="region of interest" description="Disordered" evidence="1">
    <location>
        <begin position="1"/>
        <end position="20"/>
    </location>
</feature>
<proteinExistence type="predicted"/>
<dbReference type="InterPro" id="IPR019734">
    <property type="entry name" value="TPR_rpt"/>
</dbReference>
<dbReference type="Pfam" id="PF03496">
    <property type="entry name" value="ADPrib_exo_Tox"/>
    <property type="match status" value="1"/>
</dbReference>
<comment type="caution">
    <text evidence="3">The sequence shown here is derived from an EMBL/GenBank/DDBJ whole genome shotgun (WGS) entry which is preliminary data.</text>
</comment>
<dbReference type="SUPFAM" id="SSF48452">
    <property type="entry name" value="TPR-like"/>
    <property type="match status" value="2"/>
</dbReference>
<dbReference type="Gene3D" id="1.25.40.10">
    <property type="entry name" value="Tetratricopeptide repeat domain"/>
    <property type="match status" value="2"/>
</dbReference>
<dbReference type="InterPro" id="IPR011990">
    <property type="entry name" value="TPR-like_helical_dom_sf"/>
</dbReference>
<evidence type="ECO:0000313" key="3">
    <source>
        <dbReference type="EMBL" id="CAF1068391.1"/>
    </source>
</evidence>
<dbReference type="GO" id="GO:0005576">
    <property type="term" value="C:extracellular region"/>
    <property type="evidence" value="ECO:0007669"/>
    <property type="project" value="InterPro"/>
</dbReference>
<evidence type="ECO:0000313" key="5">
    <source>
        <dbReference type="Proteomes" id="UP000677228"/>
    </source>
</evidence>
<reference evidence="3" key="1">
    <citation type="submission" date="2021-02" db="EMBL/GenBank/DDBJ databases">
        <authorList>
            <person name="Nowell W R."/>
        </authorList>
    </citation>
    <scope>NUCLEOTIDE SEQUENCE</scope>
</reference>
<dbReference type="Proteomes" id="UP000682733">
    <property type="component" value="Unassembled WGS sequence"/>
</dbReference>
<organism evidence="3 5">
    <name type="scientific">Didymodactylos carnosus</name>
    <dbReference type="NCBI Taxonomy" id="1234261"/>
    <lineage>
        <taxon>Eukaryota</taxon>
        <taxon>Metazoa</taxon>
        <taxon>Spiralia</taxon>
        <taxon>Gnathifera</taxon>
        <taxon>Rotifera</taxon>
        <taxon>Eurotatoria</taxon>
        <taxon>Bdelloidea</taxon>
        <taxon>Philodinida</taxon>
        <taxon>Philodinidae</taxon>
        <taxon>Didymodactylos</taxon>
    </lineage>
</organism>
<evidence type="ECO:0000313" key="4">
    <source>
        <dbReference type="EMBL" id="CAF3833113.1"/>
    </source>
</evidence>
<dbReference type="EMBL" id="CAJOBA010008638">
    <property type="protein sequence ID" value="CAF3833113.1"/>
    <property type="molecule type" value="Genomic_DNA"/>
</dbReference>
<dbReference type="EMBL" id="CAJNOK010008622">
    <property type="protein sequence ID" value="CAF1068391.1"/>
    <property type="molecule type" value="Genomic_DNA"/>
</dbReference>
<evidence type="ECO:0000256" key="1">
    <source>
        <dbReference type="SAM" id="MobiDB-lite"/>
    </source>
</evidence>
<protein>
    <recommendedName>
        <fullName evidence="2">ADP ribosyltransferase domain-containing protein</fullName>
    </recommendedName>
</protein>
<gene>
    <name evidence="3" type="ORF">OVA965_LOCUS17771</name>
    <name evidence="4" type="ORF">TMI583_LOCUS17784</name>
</gene>
<sequence>MLPSPTTNVLPNHRTTEEMDTDKASNLENLHDHIRLCYTIDQLADLTGNIEDDHKIILIKKQIRSLLRHLSIFSLINNSSKSFRDLHEDLLEYLYLKLLRDLLMSMDTQTEESKQEMINYCRSYYHYNSTCLKQIDKFEENYKSSDAIHWFTKDCFLFRFVNKALRTEDVESLFKLRYFLVDLCKNLKFVYDNNILIYQDLFETLEVYRGVNLSEKDINQLKHSIGKNIATNGYLSTSLFRIIAEKFTANVLFKIKIDTSLKNIVYAYVSTQSAIPDEEEVLFDLGALFQIQNVEQEEENKWIVTMITINNTEYLHDDDFVSELDRLQINTTGLNIKCELVFGRFLTELCKYDKGIEYLEKLLQRTILKDYDKYSIFIAIAEAYFLKKDFDDALLYAMECLDLYSHYLMSISDDLVLVANIYLMRMEYDLAIEFYENVLKITSIDNISKIAELHWYIGYIYDKKQNYLYALKHCQQSIEILNEFESSTNFNRSKMYPMKGVHLADKTFGFFYMTLKFEYELAVTYYEKSLTLINENEIQNDKTEIAYLNYSIGRCFYKIDQSNIELLLEYYNKALDLYEICFFENEFENNKIIDIVKTVVLLYTKRKKYELAIERCQKILLINKTVTSHNKNLISCLNEEIGKLYGIEKNNILACTYLKNALQLKPYETQNDQIQIADLNASIGHYYAENNENNLAIEHSLIIHHFLF</sequence>
<feature type="compositionally biased region" description="Polar residues" evidence="1">
    <location>
        <begin position="1"/>
        <end position="10"/>
    </location>
</feature>
<accession>A0A8S2DYG9</accession>
<dbReference type="AlphaFoldDB" id="A0A8S2DYG9"/>
<dbReference type="InterPro" id="IPR003540">
    <property type="entry name" value="ADP-ribosyltransferase"/>
</dbReference>
<feature type="domain" description="ADP ribosyltransferase" evidence="2">
    <location>
        <begin position="203"/>
        <end position="305"/>
    </location>
</feature>
<dbReference type="SMART" id="SM00028">
    <property type="entry name" value="TPR"/>
    <property type="match status" value="4"/>
</dbReference>
<dbReference type="Proteomes" id="UP000677228">
    <property type="component" value="Unassembled WGS sequence"/>
</dbReference>
<name>A0A8S2DYG9_9BILA</name>
<dbReference type="Gene3D" id="3.90.176.10">
    <property type="entry name" value="Toxin ADP-ribosyltransferase, Chain A, domain 1"/>
    <property type="match status" value="1"/>
</dbReference>
<dbReference type="PROSITE" id="PS51996">
    <property type="entry name" value="TR_MART"/>
    <property type="match status" value="1"/>
</dbReference>
<evidence type="ECO:0000259" key="2">
    <source>
        <dbReference type="Pfam" id="PF03496"/>
    </source>
</evidence>